<evidence type="ECO:0000313" key="1">
    <source>
        <dbReference type="EMBL" id="TWS22329.1"/>
    </source>
</evidence>
<accession>A0A5C5RGU3</accession>
<name>A0A5C5RGU3_9ACTN</name>
<dbReference type="Proteomes" id="UP000319792">
    <property type="component" value="Unassembled WGS sequence"/>
</dbReference>
<sequence>MSEPPGYMSGWWSAPPFGLVRTCPAPEGEPSGLFLVEDGFGQQAAAVYSSTATEPSVFEIASGEAWAALCRDHPLDVTAVRGGDWLVTTALADTRWVMPDWASVAREYDAVHLQVGAYLAASGTAIEVEPGVHSVIAGWAPGDTYWLTDVVETEPVGRIFVKNRDDDLWHPTEETA</sequence>
<keyword evidence="2" id="KW-1185">Reference proteome</keyword>
<protein>
    <submittedName>
        <fullName evidence="1">Uncharacterized protein</fullName>
    </submittedName>
</protein>
<dbReference type="EMBL" id="VIGV01000010">
    <property type="protein sequence ID" value="TWS22329.1"/>
    <property type="molecule type" value="Genomic_DNA"/>
</dbReference>
<evidence type="ECO:0000313" key="2">
    <source>
        <dbReference type="Proteomes" id="UP000319792"/>
    </source>
</evidence>
<dbReference type="AlphaFoldDB" id="A0A5C5RGU3"/>
<dbReference type="OrthoDB" id="4700192at2"/>
<comment type="caution">
    <text evidence="1">The sequence shown here is derived from an EMBL/GenBank/DDBJ whole genome shotgun (WGS) entry which is preliminary data.</text>
</comment>
<reference evidence="1 2" key="1">
    <citation type="submission" date="2019-08" db="EMBL/GenBank/DDBJ databases">
        <title>Tsukamurella conjunctivitidis sp. nov., Tsukamurella assacharolytica sp. nov. and Tsukamurella sputae sp. nov. isolated from patients with conjunctivitis, bacteraemia (lymphoma) and respiratory infection (sputum) in Hong Kong.</title>
        <authorList>
            <person name="Fok K.M.N."/>
            <person name="Fong J.Y.H."/>
        </authorList>
    </citation>
    <scope>NUCLEOTIDE SEQUENCE [LARGE SCALE GENOMIC DNA]</scope>
    <source>
        <strain evidence="1 2">HKU70</strain>
    </source>
</reference>
<organism evidence="1 2">
    <name type="scientific">Tsukamurella sputi</name>
    <dbReference type="NCBI Taxonomy" id="2591848"/>
    <lineage>
        <taxon>Bacteria</taxon>
        <taxon>Bacillati</taxon>
        <taxon>Actinomycetota</taxon>
        <taxon>Actinomycetes</taxon>
        <taxon>Mycobacteriales</taxon>
        <taxon>Tsukamurellaceae</taxon>
        <taxon>Tsukamurella</taxon>
    </lineage>
</organism>
<dbReference type="RefSeq" id="WP_146437262.1">
    <property type="nucleotide sequence ID" value="NZ_VIGV01000010.1"/>
</dbReference>
<gene>
    <name evidence="1" type="ORF">FK268_20205</name>
</gene>
<proteinExistence type="predicted"/>